<dbReference type="Gene3D" id="1.25.10.10">
    <property type="entry name" value="Leucine-rich Repeat Variant"/>
    <property type="match status" value="1"/>
</dbReference>
<dbReference type="GO" id="GO:0005634">
    <property type="term" value="C:nucleus"/>
    <property type="evidence" value="ECO:0007669"/>
    <property type="project" value="UniProtKB-SubCell"/>
</dbReference>
<dbReference type="OMA" id="NLIYCEL"/>
<dbReference type="InterPro" id="IPR024679">
    <property type="entry name" value="Ipi1_N"/>
</dbReference>
<dbReference type="InParanoid" id="A0A1X2HVB9"/>
<feature type="compositionally biased region" description="Basic residues" evidence="6">
    <location>
        <begin position="17"/>
        <end position="26"/>
    </location>
</feature>
<protein>
    <recommendedName>
        <fullName evidence="5">Pre-rRNA-processing protein</fullName>
    </recommendedName>
</protein>
<comment type="subcellular location">
    <subcellularLocation>
        <location evidence="2 5">Nucleus</location>
    </subcellularLocation>
</comment>
<dbReference type="OrthoDB" id="361362at2759"/>
<dbReference type="Pfam" id="PF12333">
    <property type="entry name" value="Ipi1_N"/>
    <property type="match status" value="1"/>
</dbReference>
<organism evidence="8 9">
    <name type="scientific">Syncephalastrum racemosum</name>
    <name type="common">Filamentous fungus</name>
    <dbReference type="NCBI Taxonomy" id="13706"/>
    <lineage>
        <taxon>Eukaryota</taxon>
        <taxon>Fungi</taxon>
        <taxon>Fungi incertae sedis</taxon>
        <taxon>Mucoromycota</taxon>
        <taxon>Mucoromycotina</taxon>
        <taxon>Mucoromycetes</taxon>
        <taxon>Mucorales</taxon>
        <taxon>Syncephalastraceae</taxon>
        <taxon>Syncephalastrum</taxon>
    </lineage>
</organism>
<name>A0A1X2HVB9_SYNRA</name>
<evidence type="ECO:0000313" key="9">
    <source>
        <dbReference type="Proteomes" id="UP000242180"/>
    </source>
</evidence>
<sequence>MPNLKKKRKAQNEDFKKKKIKVGKKKPLPDNYTNTSFATKSISLPNQSVTENKSQHATTKRNLTLIDVVSQLRHYNASVKKDALAGLQELTNTHPALVISSLSDVIYALCKLFFDEDQGVRKALINFLKDWAPTVPKADLSPFASLLIEHTCSAMTHIFEDIRIDAIQLMDIWVDLLPEVLVSKFWAKVVGNYMSMLSVQLYHQNLSDSSQLPSNANSAGSVKAAAAKSHLHLHKQKLRLLSSLSNFLQAGLANDRLDSTWYLNDFIETRQALGAFKHKLVLLTSSRNHSTVDLTKNELGLTPPHPRMLSYIPYLAGNLTTCSIFESSGPKAKIITDKAGKHNEALDLNDKAGHVLTLLDTFKPVLTGSWLETAPSVFASGNITMSPALQILNSVLRLTLVLWRAVVSNGANADIIALAEFDQIIKHFFVYFPYGSEMTGLSSPEVDIMLRDMNIAFCEMTALYLLVQPDRGEMTWKAKVTDYVLSLFERADFNREDVFTSLRPAVWSLLNYLGGDAQATSLVESLLNYYQRQRAQSALKRSVLDFFIQLYLVQSTPSYCGAFRLNHDTPQADLFKKWFETLPKTLWEIKTSQPDMSRSILGIMCEAAKRNGRDIIDEKTLNKAELILSTFFQFNHPQKGPVKGPYASMPSDIQRRALDYIFFVNSGNEKVAAAIAGVQ</sequence>
<dbReference type="AlphaFoldDB" id="A0A1X2HVB9"/>
<dbReference type="InterPro" id="IPR016024">
    <property type="entry name" value="ARM-type_fold"/>
</dbReference>
<evidence type="ECO:0000256" key="6">
    <source>
        <dbReference type="SAM" id="MobiDB-lite"/>
    </source>
</evidence>
<keyword evidence="5" id="KW-0698">rRNA processing</keyword>
<reference evidence="8 9" key="1">
    <citation type="submission" date="2016-07" db="EMBL/GenBank/DDBJ databases">
        <title>Pervasive Adenine N6-methylation of Active Genes in Fungi.</title>
        <authorList>
            <consortium name="DOE Joint Genome Institute"/>
            <person name="Mondo S.J."/>
            <person name="Dannebaum R.O."/>
            <person name="Kuo R.C."/>
            <person name="Labutti K."/>
            <person name="Haridas S."/>
            <person name="Kuo A."/>
            <person name="Salamov A."/>
            <person name="Ahrendt S.R."/>
            <person name="Lipzen A."/>
            <person name="Sullivan W."/>
            <person name="Andreopoulos W.B."/>
            <person name="Clum A."/>
            <person name="Lindquist E."/>
            <person name="Daum C."/>
            <person name="Ramamoorthy G.K."/>
            <person name="Gryganskyi A."/>
            <person name="Culley D."/>
            <person name="Magnuson J.K."/>
            <person name="James T.Y."/>
            <person name="O'Malley M.A."/>
            <person name="Stajich J.E."/>
            <person name="Spatafora J.W."/>
            <person name="Visel A."/>
            <person name="Grigoriev I.V."/>
        </authorList>
    </citation>
    <scope>NUCLEOTIDE SEQUENCE [LARGE SCALE GENOMIC DNA]</scope>
    <source>
        <strain evidence="8 9">NRRL 2496</strain>
    </source>
</reference>
<evidence type="ECO:0000256" key="5">
    <source>
        <dbReference type="RuleBase" id="RU368021"/>
    </source>
</evidence>
<evidence type="ECO:0000259" key="7">
    <source>
        <dbReference type="Pfam" id="PF12333"/>
    </source>
</evidence>
<keyword evidence="4 5" id="KW-0539">Nucleus</keyword>
<comment type="similarity">
    <text evidence="3 5">Belongs to the IPI1/TEX10 family.</text>
</comment>
<gene>
    <name evidence="8" type="ORF">BCR43DRAFT_560209</name>
</gene>
<dbReference type="EMBL" id="MCGN01000001">
    <property type="protein sequence ID" value="ORZ03535.1"/>
    <property type="molecule type" value="Genomic_DNA"/>
</dbReference>
<comment type="function">
    <text evidence="1 5">Component of the RIX1 complex required for processing of ITS2 sequences from 35S pre-rRNA.</text>
</comment>
<keyword evidence="9" id="KW-1185">Reference proteome</keyword>
<dbReference type="SUPFAM" id="SSF48371">
    <property type="entry name" value="ARM repeat"/>
    <property type="match status" value="1"/>
</dbReference>
<feature type="region of interest" description="Disordered" evidence="6">
    <location>
        <begin position="1"/>
        <end position="34"/>
    </location>
</feature>
<evidence type="ECO:0000256" key="1">
    <source>
        <dbReference type="ARBA" id="ARBA00002355"/>
    </source>
</evidence>
<comment type="caution">
    <text evidence="8">The sequence shown here is derived from an EMBL/GenBank/DDBJ whole genome shotgun (WGS) entry which is preliminary data.</text>
</comment>
<dbReference type="PANTHER" id="PTHR16056">
    <property type="entry name" value="REGULATOR OF MICROTUBULE DYNAMICS PROTEIN"/>
    <property type="match status" value="1"/>
</dbReference>
<evidence type="ECO:0000256" key="3">
    <source>
        <dbReference type="ARBA" id="ARBA00006427"/>
    </source>
</evidence>
<dbReference type="STRING" id="13706.A0A1X2HVB9"/>
<proteinExistence type="inferred from homology"/>
<feature type="domain" description="Pre-rRNA-processing protein Ipi1 N-terminal" evidence="7">
    <location>
        <begin position="139"/>
        <end position="248"/>
    </location>
</feature>
<dbReference type="GO" id="GO:0006364">
    <property type="term" value="P:rRNA processing"/>
    <property type="evidence" value="ECO:0007669"/>
    <property type="project" value="UniProtKB-UniRule"/>
</dbReference>
<comment type="subunit">
    <text evidence="5">Component of the RIX1 complex.</text>
</comment>
<accession>A0A1X2HVB9</accession>
<dbReference type="Proteomes" id="UP000242180">
    <property type="component" value="Unassembled WGS sequence"/>
</dbReference>
<keyword evidence="5" id="KW-0690">Ribosome biogenesis</keyword>
<evidence type="ECO:0000256" key="4">
    <source>
        <dbReference type="ARBA" id="ARBA00023242"/>
    </source>
</evidence>
<dbReference type="PANTHER" id="PTHR16056:SF2">
    <property type="entry name" value="TESTIS-EXPRESSED PROTEIN 10"/>
    <property type="match status" value="1"/>
</dbReference>
<dbReference type="InterPro" id="IPR011989">
    <property type="entry name" value="ARM-like"/>
</dbReference>
<evidence type="ECO:0000256" key="2">
    <source>
        <dbReference type="ARBA" id="ARBA00004123"/>
    </source>
</evidence>
<evidence type="ECO:0000313" key="8">
    <source>
        <dbReference type="EMBL" id="ORZ03535.1"/>
    </source>
</evidence>
<dbReference type="GO" id="GO:0120330">
    <property type="term" value="C:rixosome complex"/>
    <property type="evidence" value="ECO:0007669"/>
    <property type="project" value="UniProtKB-UniRule"/>
</dbReference>